<evidence type="ECO:0000313" key="2">
    <source>
        <dbReference type="EMBL" id="QDU97395.1"/>
    </source>
</evidence>
<dbReference type="GO" id="GO:0071949">
    <property type="term" value="F:FAD binding"/>
    <property type="evidence" value="ECO:0007669"/>
    <property type="project" value="InterPro"/>
</dbReference>
<dbReference type="Gene3D" id="3.30.70.100">
    <property type="match status" value="1"/>
</dbReference>
<dbReference type="SMART" id="SM01034">
    <property type="entry name" value="BLUF"/>
    <property type="match status" value="1"/>
</dbReference>
<dbReference type="SUPFAM" id="SSF54975">
    <property type="entry name" value="Acylphosphatase/BLUF domain-like"/>
    <property type="match status" value="1"/>
</dbReference>
<organism evidence="2 3">
    <name type="scientific">Lignipirellula cremea</name>
    <dbReference type="NCBI Taxonomy" id="2528010"/>
    <lineage>
        <taxon>Bacteria</taxon>
        <taxon>Pseudomonadati</taxon>
        <taxon>Planctomycetota</taxon>
        <taxon>Planctomycetia</taxon>
        <taxon>Pirellulales</taxon>
        <taxon>Pirellulaceae</taxon>
        <taxon>Lignipirellula</taxon>
    </lineage>
</organism>
<dbReference type="InterPro" id="IPR036046">
    <property type="entry name" value="Acylphosphatase-like_dom_sf"/>
</dbReference>
<reference evidence="2 3" key="1">
    <citation type="submission" date="2019-02" db="EMBL/GenBank/DDBJ databases">
        <title>Deep-cultivation of Planctomycetes and their phenomic and genomic characterization uncovers novel biology.</title>
        <authorList>
            <person name="Wiegand S."/>
            <person name="Jogler M."/>
            <person name="Boedeker C."/>
            <person name="Pinto D."/>
            <person name="Vollmers J."/>
            <person name="Rivas-Marin E."/>
            <person name="Kohn T."/>
            <person name="Peeters S.H."/>
            <person name="Heuer A."/>
            <person name="Rast P."/>
            <person name="Oberbeckmann S."/>
            <person name="Bunk B."/>
            <person name="Jeske O."/>
            <person name="Meyerdierks A."/>
            <person name="Storesund J.E."/>
            <person name="Kallscheuer N."/>
            <person name="Luecker S."/>
            <person name="Lage O.M."/>
            <person name="Pohl T."/>
            <person name="Merkel B.J."/>
            <person name="Hornburger P."/>
            <person name="Mueller R.-W."/>
            <person name="Bruemmer F."/>
            <person name="Labrenz M."/>
            <person name="Spormann A.M."/>
            <person name="Op den Camp H."/>
            <person name="Overmann J."/>
            <person name="Amann R."/>
            <person name="Jetten M.S.M."/>
            <person name="Mascher T."/>
            <person name="Medema M.H."/>
            <person name="Devos D.P."/>
            <person name="Kaster A.-K."/>
            <person name="Ovreas L."/>
            <person name="Rohde M."/>
            <person name="Galperin M.Y."/>
            <person name="Jogler C."/>
        </authorList>
    </citation>
    <scope>NUCLEOTIDE SEQUENCE [LARGE SCALE GENOMIC DNA]</scope>
    <source>
        <strain evidence="2 3">Pla85_3_4</strain>
    </source>
</reference>
<gene>
    <name evidence="2" type="primary">ycgF_2</name>
    <name evidence="2" type="ORF">Pla8534_52410</name>
</gene>
<evidence type="ECO:0000259" key="1">
    <source>
        <dbReference type="PROSITE" id="PS50925"/>
    </source>
</evidence>
<dbReference type="KEGG" id="lcre:Pla8534_52410"/>
<dbReference type="PROSITE" id="PS50925">
    <property type="entry name" value="BLUF"/>
    <property type="match status" value="1"/>
</dbReference>
<dbReference type="Pfam" id="PF04940">
    <property type="entry name" value="BLUF"/>
    <property type="match status" value="1"/>
</dbReference>
<proteinExistence type="predicted"/>
<accession>A0A518DZZ2</accession>
<sequence length="153" mass="17557">MYQLVYLSLASHDFPASELKDLLAIARKNNVDLGITGMLIYRDRVFMQVLEGDELAVEKLYQKIKADPRHENCKVLLATRVPQRSFDLWSMGFYHAGENRLTELPGFIDFFGEHFPTDLSQVSGDLARRLLLAFRRERWKGAVETESTVSPHA</sequence>
<dbReference type="GO" id="GO:0009882">
    <property type="term" value="F:blue light photoreceptor activity"/>
    <property type="evidence" value="ECO:0007669"/>
    <property type="project" value="InterPro"/>
</dbReference>
<feature type="domain" description="BLUF" evidence="1">
    <location>
        <begin position="1"/>
        <end position="92"/>
    </location>
</feature>
<dbReference type="AlphaFoldDB" id="A0A518DZZ2"/>
<protein>
    <submittedName>
        <fullName evidence="2">Blue light-and temperature-regulated antirepressor YcgF</fullName>
    </submittedName>
</protein>
<name>A0A518DZZ2_9BACT</name>
<dbReference type="EMBL" id="CP036433">
    <property type="protein sequence ID" value="QDU97395.1"/>
    <property type="molecule type" value="Genomic_DNA"/>
</dbReference>
<dbReference type="Proteomes" id="UP000317648">
    <property type="component" value="Chromosome"/>
</dbReference>
<evidence type="ECO:0000313" key="3">
    <source>
        <dbReference type="Proteomes" id="UP000317648"/>
    </source>
</evidence>
<keyword evidence="3" id="KW-1185">Reference proteome</keyword>
<dbReference type="InterPro" id="IPR007024">
    <property type="entry name" value="BLUF_domain"/>
</dbReference>